<dbReference type="RefSeq" id="WP_090221507.1">
    <property type="nucleotide sequence ID" value="NZ_LS483433.1"/>
</dbReference>
<dbReference type="SUPFAM" id="SSF51735">
    <property type="entry name" value="NAD(P)-binding Rossmann-fold domains"/>
    <property type="match status" value="1"/>
</dbReference>
<feature type="domain" description="NAD(P)-binding" evidence="1">
    <location>
        <begin position="7"/>
        <end position="124"/>
    </location>
</feature>
<protein>
    <submittedName>
        <fullName evidence="2">NAD(P)H-binding</fullName>
    </submittedName>
</protein>
<dbReference type="InterPro" id="IPR036291">
    <property type="entry name" value="NAD(P)-bd_dom_sf"/>
</dbReference>
<dbReference type="AlphaFoldDB" id="A0A1H2NA01"/>
<keyword evidence="3" id="KW-1185">Reference proteome</keyword>
<dbReference type="EMBL" id="LT629802">
    <property type="protein sequence ID" value="SDV02303.1"/>
    <property type="molecule type" value="Genomic_DNA"/>
</dbReference>
<gene>
    <name evidence="2" type="ORF">SAMN05216202_3304</name>
</gene>
<reference evidence="3" key="1">
    <citation type="submission" date="2016-10" db="EMBL/GenBank/DDBJ databases">
        <authorList>
            <person name="Varghese N."/>
            <person name="Submissions S."/>
        </authorList>
    </citation>
    <scope>NUCLEOTIDE SEQUENCE [LARGE SCALE GENOMIC DNA]</scope>
    <source>
        <strain evidence="3">LMG 2223</strain>
    </source>
</reference>
<evidence type="ECO:0000313" key="3">
    <source>
        <dbReference type="Proteomes" id="UP000198600"/>
    </source>
</evidence>
<dbReference type="PANTHER" id="PTHR14097:SF8">
    <property type="entry name" value="NAD(P)-BINDING DOMAIN-CONTAINING PROTEIN"/>
    <property type="match status" value="1"/>
</dbReference>
<accession>A0A1H2NA01</accession>
<evidence type="ECO:0000313" key="2">
    <source>
        <dbReference type="EMBL" id="SDV02303.1"/>
    </source>
</evidence>
<evidence type="ECO:0000259" key="1">
    <source>
        <dbReference type="Pfam" id="PF13460"/>
    </source>
</evidence>
<dbReference type="PANTHER" id="PTHR14097">
    <property type="entry name" value="OXIDOREDUCTASE HTATIP2"/>
    <property type="match status" value="1"/>
</dbReference>
<name>A0A1H2NA01_9PSED</name>
<organism evidence="2 3">
    <name type="scientific">Pseudomonas mucidolens</name>
    <dbReference type="NCBI Taxonomy" id="46679"/>
    <lineage>
        <taxon>Bacteria</taxon>
        <taxon>Pseudomonadati</taxon>
        <taxon>Pseudomonadota</taxon>
        <taxon>Gammaproteobacteria</taxon>
        <taxon>Pseudomonadales</taxon>
        <taxon>Pseudomonadaceae</taxon>
        <taxon>Pseudomonas</taxon>
    </lineage>
</organism>
<dbReference type="InterPro" id="IPR016040">
    <property type="entry name" value="NAD(P)-bd_dom"/>
</dbReference>
<dbReference type="Proteomes" id="UP000198600">
    <property type="component" value="Chromosome I"/>
</dbReference>
<proteinExistence type="predicted"/>
<sequence length="226" mass="24726">MRVLLFGATGMIGQGVLRECLLAADVQEVVAVGRTALTQEHGKLHQVLHADMFDFQPLEHLLQGFDACLFCLGVSSVGMDEDTYTRQTYDLTLVAASTLARLNPQMTFVYVSGAGAGTDSAGQGKVMWARIKGKTENALLRLPFKAVYLFRPGVIQPLYGVRSKTAFYQSVYTLINPLLSVIRRVRPAWVVSTESMGRAMLTVVRHGAAQPIIEPAQINQLAAERS</sequence>
<dbReference type="OrthoDB" id="9798632at2"/>
<dbReference type="Pfam" id="PF13460">
    <property type="entry name" value="NAD_binding_10"/>
    <property type="match status" value="1"/>
</dbReference>
<dbReference type="STRING" id="46679.SAMN05216202_3304"/>
<dbReference type="Gene3D" id="3.40.50.720">
    <property type="entry name" value="NAD(P)-binding Rossmann-like Domain"/>
    <property type="match status" value="1"/>
</dbReference>